<evidence type="ECO:0000313" key="2">
    <source>
        <dbReference type="EMBL" id="OJJ26425.1"/>
    </source>
</evidence>
<dbReference type="Proteomes" id="UP000183940">
    <property type="component" value="Unassembled WGS sequence"/>
</dbReference>
<keyword evidence="1" id="KW-0472">Membrane</keyword>
<keyword evidence="1" id="KW-1133">Transmembrane helix</keyword>
<evidence type="ECO:0000313" key="3">
    <source>
        <dbReference type="Proteomes" id="UP000183940"/>
    </source>
</evidence>
<reference evidence="2" key="1">
    <citation type="submission" date="2016-10" db="EMBL/GenBank/DDBJ databases">
        <title>CRISPR-Cas defence system in Roseofilum reptotaenium: evidence of a bacteriophage-cyanobacterium arms race in the coral black band disease.</title>
        <authorList>
            <person name="Buerger P."/>
            <person name="Wood-Charlson E.M."/>
            <person name="Weynberg K.D."/>
            <person name="Willis B."/>
            <person name="Van Oppen M.J."/>
        </authorList>
    </citation>
    <scope>NUCLEOTIDE SEQUENCE [LARGE SCALE GENOMIC DNA]</scope>
    <source>
        <strain evidence="2">AO1-A</strain>
    </source>
</reference>
<name>A0A1L9QUQ0_9CYAN</name>
<dbReference type="STRING" id="1925591.BI308_06100"/>
<protein>
    <submittedName>
        <fullName evidence="2">Uncharacterized protein</fullName>
    </submittedName>
</protein>
<sequence length="175" mass="19253">MSPNLSGRKLKFKRRPHLAIAVLPDVDSAFAAYRLLYSEGISPEYLAIVGREFNPPEWVGLYKPMKIIFAKAYRLALLSALAGSAIAAILLWVLKLEISNFAHLHIALVILSAGLMSGLSGSLVGALIGFFGEGNTSSIYRHHLQQGRYLLMIEGPEHMVRRSKEVLSQYSTSPS</sequence>
<evidence type="ECO:0000256" key="1">
    <source>
        <dbReference type="SAM" id="Phobius"/>
    </source>
</evidence>
<comment type="caution">
    <text evidence="2">The sequence shown here is derived from an EMBL/GenBank/DDBJ whole genome shotgun (WGS) entry which is preliminary data.</text>
</comment>
<proteinExistence type="predicted"/>
<dbReference type="AlphaFoldDB" id="A0A1L9QUQ0"/>
<keyword evidence="1" id="KW-0812">Transmembrane</keyword>
<organism evidence="2 3">
    <name type="scientific">Roseofilum reptotaenium AO1-A</name>
    <dbReference type="NCBI Taxonomy" id="1925591"/>
    <lineage>
        <taxon>Bacteria</taxon>
        <taxon>Bacillati</taxon>
        <taxon>Cyanobacteriota</taxon>
        <taxon>Cyanophyceae</taxon>
        <taxon>Desertifilales</taxon>
        <taxon>Desertifilaceae</taxon>
        <taxon>Roseofilum</taxon>
    </lineage>
</organism>
<accession>A0A1L9QUQ0</accession>
<feature type="transmembrane region" description="Helical" evidence="1">
    <location>
        <begin position="72"/>
        <end position="94"/>
    </location>
</feature>
<dbReference type="EMBL" id="MLAW01000007">
    <property type="protein sequence ID" value="OJJ26425.1"/>
    <property type="molecule type" value="Genomic_DNA"/>
</dbReference>
<feature type="transmembrane region" description="Helical" evidence="1">
    <location>
        <begin position="106"/>
        <end position="131"/>
    </location>
</feature>
<gene>
    <name evidence="2" type="ORF">BI308_06100</name>
</gene>
<keyword evidence="3" id="KW-1185">Reference proteome</keyword>